<evidence type="ECO:0000256" key="2">
    <source>
        <dbReference type="ARBA" id="ARBA00010102"/>
    </source>
</evidence>
<proteinExistence type="inferred from homology"/>
<dbReference type="GO" id="GO:0006606">
    <property type="term" value="P:protein import into nucleus"/>
    <property type="evidence" value="ECO:0007669"/>
    <property type="project" value="TreeGrafter"/>
</dbReference>
<protein>
    <recommendedName>
        <fullName evidence="14">Protein transport protein Sec13</fullName>
    </recommendedName>
</protein>
<keyword evidence="8" id="KW-0811">Translocation</keyword>
<dbReference type="SUPFAM" id="SSF50978">
    <property type="entry name" value="WD40 repeat-like"/>
    <property type="match status" value="1"/>
</dbReference>
<dbReference type="AlphaFoldDB" id="A0A836GIF3"/>
<keyword evidence="6" id="KW-0509">mRNA transport</keyword>
<organism evidence="12 13">
    <name type="scientific">Leishmania martiniquensis</name>
    <dbReference type="NCBI Taxonomy" id="1580590"/>
    <lineage>
        <taxon>Eukaryota</taxon>
        <taxon>Discoba</taxon>
        <taxon>Euglenozoa</taxon>
        <taxon>Kinetoplastea</taxon>
        <taxon>Metakinetoplastina</taxon>
        <taxon>Trypanosomatida</taxon>
        <taxon>Trypanosomatidae</taxon>
        <taxon>Leishmaniinae</taxon>
        <taxon>Leishmania</taxon>
    </lineage>
</organism>
<keyword evidence="5" id="KW-0677">Repeat</keyword>
<evidence type="ECO:0000313" key="13">
    <source>
        <dbReference type="Proteomes" id="UP000673552"/>
    </source>
</evidence>
<dbReference type="PROSITE" id="PS50294">
    <property type="entry name" value="WD_REPEATS_REGION"/>
    <property type="match status" value="1"/>
</dbReference>
<gene>
    <name evidence="12" type="ORF">LSCM1_03079</name>
</gene>
<dbReference type="GO" id="GO:0030127">
    <property type="term" value="C:COPII vesicle coat"/>
    <property type="evidence" value="ECO:0007669"/>
    <property type="project" value="TreeGrafter"/>
</dbReference>
<dbReference type="Gene3D" id="2.130.10.10">
    <property type="entry name" value="YVTN repeat-like/Quinoprotein amine dehydrogenase"/>
    <property type="match status" value="1"/>
</dbReference>
<comment type="similarity">
    <text evidence="2">Belongs to the WD repeat SEC13 family.</text>
</comment>
<keyword evidence="9" id="KW-0906">Nuclear pore complex</keyword>
<evidence type="ECO:0000313" key="12">
    <source>
        <dbReference type="EMBL" id="KAG5474299.1"/>
    </source>
</evidence>
<evidence type="ECO:0000256" key="3">
    <source>
        <dbReference type="ARBA" id="ARBA00022448"/>
    </source>
</evidence>
<comment type="caution">
    <text evidence="12">The sequence shown here is derived from an EMBL/GenBank/DDBJ whole genome shotgun (WGS) entry which is preliminary data.</text>
</comment>
<dbReference type="PROSITE" id="PS50082">
    <property type="entry name" value="WD_REPEATS_2"/>
    <property type="match status" value="1"/>
</dbReference>
<dbReference type="InterPro" id="IPR001680">
    <property type="entry name" value="WD40_rpt"/>
</dbReference>
<keyword evidence="3" id="KW-0813">Transport</keyword>
<accession>A0A836GIF3</accession>
<evidence type="ECO:0000256" key="4">
    <source>
        <dbReference type="ARBA" id="ARBA00022574"/>
    </source>
</evidence>
<dbReference type="OrthoDB" id="364224at2759"/>
<dbReference type="PANTHER" id="PTHR11024">
    <property type="entry name" value="NUCLEAR PORE COMPLEX PROTEIN SEC13 / SEH1 FAMILY MEMBER"/>
    <property type="match status" value="1"/>
</dbReference>
<evidence type="ECO:0000256" key="6">
    <source>
        <dbReference type="ARBA" id="ARBA00022816"/>
    </source>
</evidence>
<evidence type="ECO:0000256" key="8">
    <source>
        <dbReference type="ARBA" id="ARBA00023010"/>
    </source>
</evidence>
<dbReference type="EMBL" id="JAFEUZ010000028">
    <property type="protein sequence ID" value="KAG5474299.1"/>
    <property type="molecule type" value="Genomic_DNA"/>
</dbReference>
<dbReference type="KEGG" id="lmat:92513143"/>
<dbReference type="RefSeq" id="XP_067177241.1">
    <property type="nucleotide sequence ID" value="XM_067320631.1"/>
</dbReference>
<keyword evidence="10" id="KW-0539">Nucleus</keyword>
<reference evidence="12 13" key="1">
    <citation type="submission" date="2021-03" db="EMBL/GenBank/DDBJ databases">
        <title>Leishmania (Mundinia) martiniquensis Genome sequencing and assembly.</title>
        <authorList>
            <person name="Almutairi H."/>
            <person name="Gatherer D."/>
        </authorList>
    </citation>
    <scope>NUCLEOTIDE SEQUENCE [LARGE SCALE GENOMIC DNA]</scope>
    <source>
        <strain evidence="12">LSCM1</strain>
    </source>
</reference>
<evidence type="ECO:0000256" key="5">
    <source>
        <dbReference type="ARBA" id="ARBA00022737"/>
    </source>
</evidence>
<dbReference type="InterPro" id="IPR036322">
    <property type="entry name" value="WD40_repeat_dom_sf"/>
</dbReference>
<dbReference type="GO" id="GO:0090114">
    <property type="term" value="P:COPII-coated vesicle budding"/>
    <property type="evidence" value="ECO:0007669"/>
    <property type="project" value="TreeGrafter"/>
</dbReference>
<evidence type="ECO:0000256" key="9">
    <source>
        <dbReference type="ARBA" id="ARBA00023132"/>
    </source>
</evidence>
<name>A0A836GIF3_9TRYP</name>
<dbReference type="InterPro" id="IPR015943">
    <property type="entry name" value="WD40/YVTN_repeat-like_dom_sf"/>
</dbReference>
<evidence type="ECO:0000256" key="7">
    <source>
        <dbReference type="ARBA" id="ARBA00022927"/>
    </source>
</evidence>
<comment type="subcellular location">
    <subcellularLocation>
        <location evidence="1">Nucleus</location>
        <location evidence="1">Nuclear pore complex</location>
    </subcellularLocation>
</comment>
<evidence type="ECO:0000256" key="11">
    <source>
        <dbReference type="PROSITE-ProRule" id="PRU00221"/>
    </source>
</evidence>
<keyword evidence="7" id="KW-0653">Protein transport</keyword>
<dbReference type="GO" id="GO:0005198">
    <property type="term" value="F:structural molecule activity"/>
    <property type="evidence" value="ECO:0007669"/>
    <property type="project" value="InterPro"/>
</dbReference>
<dbReference type="Proteomes" id="UP000673552">
    <property type="component" value="Chromosome 28"/>
</dbReference>
<evidence type="ECO:0000256" key="1">
    <source>
        <dbReference type="ARBA" id="ARBA00004567"/>
    </source>
</evidence>
<feature type="repeat" description="WD" evidence="11">
    <location>
        <begin position="7"/>
        <end position="48"/>
    </location>
</feature>
<evidence type="ECO:0008006" key="14">
    <source>
        <dbReference type="Google" id="ProtNLM"/>
    </source>
</evidence>
<dbReference type="GO" id="GO:0051028">
    <property type="term" value="P:mRNA transport"/>
    <property type="evidence" value="ECO:0007669"/>
    <property type="project" value="UniProtKB-KW"/>
</dbReference>
<dbReference type="GeneID" id="92513143"/>
<dbReference type="InterPro" id="IPR037363">
    <property type="entry name" value="Sec13/Seh1_fam"/>
</dbReference>
<sequence length="360" mass="38047">MSDTLLDTGHTAAVTDIAANANGRHLATASVDGTVRVYESVTSSSKEASQYKGGPQPTTWSLVAVLQCCCEDQVATVTCVAWAPTAFYTAALVTCTEGSNEVALWFDVGNDAQYRKIYVYTLATAGWCVAWAPHEYGKLFAVGCADGAVVVFTGGPDGTWDIHSFESHPHGCSGLAFSPFFPPGALLMAPLEKDFGAALGMAPPLPLAPPRLVTCGGGRLVKLWTHSFAPRPAGEGSGAPLESVWSSVELEAPEVSGTPVWREVSWAPNLGLPFTYIAAGSEDGLVAVWSQDGPASHQWQCRLLPPPHGTSGESVTKLSWSLVGTFLLVSYADGTVAMWKEAGNQGEWRVVSELENPTTL</sequence>
<keyword evidence="13" id="KW-1185">Reference proteome</keyword>
<dbReference type="SMART" id="SM00320">
    <property type="entry name" value="WD40"/>
    <property type="match status" value="5"/>
</dbReference>
<dbReference type="PANTHER" id="PTHR11024:SF2">
    <property type="entry name" value="PROTEIN SEC13 HOMOLOG"/>
    <property type="match status" value="1"/>
</dbReference>
<dbReference type="GO" id="GO:0031080">
    <property type="term" value="C:nuclear pore outer ring"/>
    <property type="evidence" value="ECO:0007669"/>
    <property type="project" value="TreeGrafter"/>
</dbReference>
<evidence type="ECO:0000256" key="10">
    <source>
        <dbReference type="ARBA" id="ARBA00023242"/>
    </source>
</evidence>
<keyword evidence="4 11" id="KW-0853">WD repeat</keyword>
<dbReference type="Pfam" id="PF00400">
    <property type="entry name" value="WD40"/>
    <property type="match status" value="2"/>
</dbReference>